<dbReference type="EMBL" id="LOWA01000018">
    <property type="protein sequence ID" value="KVE28620.1"/>
    <property type="molecule type" value="Genomic_DNA"/>
</dbReference>
<dbReference type="SUPFAM" id="SSF53474">
    <property type="entry name" value="alpha/beta-Hydrolases"/>
    <property type="match status" value="1"/>
</dbReference>
<reference evidence="4 5" key="1">
    <citation type="submission" date="2015-11" db="EMBL/GenBank/DDBJ databases">
        <title>Expanding the genomic diversity of Burkholderia species for the development of highly accurate diagnostics.</title>
        <authorList>
            <person name="Sahl J."/>
            <person name="Keim P."/>
            <person name="Wagner D."/>
        </authorList>
    </citation>
    <scope>NUCLEOTIDE SEQUENCE [LARGE SCALE GENOMIC DNA]</scope>
    <source>
        <strain evidence="4 5">TSV85</strain>
    </source>
</reference>
<gene>
    <name evidence="4" type="ORF">WS67_07790</name>
</gene>
<evidence type="ECO:0000313" key="4">
    <source>
        <dbReference type="EMBL" id="KVE28620.1"/>
    </source>
</evidence>
<evidence type="ECO:0000313" key="5">
    <source>
        <dbReference type="Proteomes" id="UP000062788"/>
    </source>
</evidence>
<accession>A0A103E5A4</accession>
<feature type="domain" description="Alpha/beta hydrolase fold-3" evidence="3">
    <location>
        <begin position="79"/>
        <end position="282"/>
    </location>
</feature>
<sequence>MLEPEIEAFIARAAAWYPGDASSRPIIEQRALYDRFAAAFTRSLPIGVTVSDARFIAADGRAIRLRRYRSHCRVARGTVLYFHGGGFVVGSLDSHAPIAARIAADTGLDVIVVDYRLAPEHRAPAAVDDCLCIAGAALGGYLPFDSTSGPFRLVGDSAGGTLAAWVAASLRDAGRDGICAIALVYPMLGFEPQRPARETEAHAPMLTLADVRAYLRLYWGDVLPPHGAMPLDAHRLDGLPPVLAIGAEHDPLRDDAYAYVCRIRSAGADARYWLGRGLVHGAWRALDTSPQAARMHQIVCDFLVRAKRF</sequence>
<comment type="caution">
    <text evidence="4">The sequence shown here is derived from an EMBL/GenBank/DDBJ whole genome shotgun (WGS) entry which is preliminary data.</text>
</comment>
<dbReference type="PROSITE" id="PS01173">
    <property type="entry name" value="LIPASE_GDXG_HIS"/>
    <property type="match status" value="1"/>
</dbReference>
<protein>
    <submittedName>
        <fullName evidence="4">Alpha/beta hydrolase</fullName>
    </submittedName>
</protein>
<dbReference type="Pfam" id="PF07859">
    <property type="entry name" value="Abhydrolase_3"/>
    <property type="match status" value="1"/>
</dbReference>
<dbReference type="PANTHER" id="PTHR48081:SF8">
    <property type="entry name" value="ALPHA_BETA HYDROLASE FOLD-3 DOMAIN-CONTAINING PROTEIN-RELATED"/>
    <property type="match status" value="1"/>
</dbReference>
<dbReference type="OrthoDB" id="9794445at2"/>
<evidence type="ECO:0000259" key="3">
    <source>
        <dbReference type="Pfam" id="PF07859"/>
    </source>
</evidence>
<dbReference type="RefSeq" id="WP_059514837.1">
    <property type="nucleotide sequence ID" value="NZ_LOWA01000018.1"/>
</dbReference>
<dbReference type="InterPro" id="IPR002168">
    <property type="entry name" value="Lipase_GDXG_HIS_AS"/>
</dbReference>
<dbReference type="GO" id="GO:0016787">
    <property type="term" value="F:hydrolase activity"/>
    <property type="evidence" value="ECO:0007669"/>
    <property type="project" value="UniProtKB-KW"/>
</dbReference>
<dbReference type="InterPro" id="IPR050300">
    <property type="entry name" value="GDXG_lipolytic_enzyme"/>
</dbReference>
<evidence type="ECO:0000256" key="1">
    <source>
        <dbReference type="ARBA" id="ARBA00010515"/>
    </source>
</evidence>
<proteinExistence type="inferred from homology"/>
<dbReference type="InterPro" id="IPR013094">
    <property type="entry name" value="AB_hydrolase_3"/>
</dbReference>
<dbReference type="PANTHER" id="PTHR48081">
    <property type="entry name" value="AB HYDROLASE SUPERFAMILY PROTEIN C4A8.06C"/>
    <property type="match status" value="1"/>
</dbReference>
<keyword evidence="2 4" id="KW-0378">Hydrolase</keyword>
<dbReference type="Proteomes" id="UP000062788">
    <property type="component" value="Unassembled WGS sequence"/>
</dbReference>
<comment type="similarity">
    <text evidence="1">Belongs to the 'GDXG' lipolytic enzyme family.</text>
</comment>
<dbReference type="InterPro" id="IPR029058">
    <property type="entry name" value="AB_hydrolase_fold"/>
</dbReference>
<dbReference type="Gene3D" id="3.40.50.1820">
    <property type="entry name" value="alpha/beta hydrolase"/>
    <property type="match status" value="1"/>
</dbReference>
<evidence type="ECO:0000256" key="2">
    <source>
        <dbReference type="ARBA" id="ARBA00022801"/>
    </source>
</evidence>
<dbReference type="AlphaFoldDB" id="A0A103E5A4"/>
<name>A0A103E5A4_9BURK</name>
<organism evidence="4 5">
    <name type="scientific">Burkholderia singularis</name>
    <dbReference type="NCBI Taxonomy" id="1503053"/>
    <lineage>
        <taxon>Bacteria</taxon>
        <taxon>Pseudomonadati</taxon>
        <taxon>Pseudomonadota</taxon>
        <taxon>Betaproteobacteria</taxon>
        <taxon>Burkholderiales</taxon>
        <taxon>Burkholderiaceae</taxon>
        <taxon>Burkholderia</taxon>
        <taxon>pseudomallei group</taxon>
    </lineage>
</organism>
<keyword evidence="5" id="KW-1185">Reference proteome</keyword>